<feature type="region of interest" description="Disordered" evidence="1">
    <location>
        <begin position="292"/>
        <end position="625"/>
    </location>
</feature>
<dbReference type="Proteomes" id="UP000664521">
    <property type="component" value="Unassembled WGS sequence"/>
</dbReference>
<accession>A0A8H3EWD3</accession>
<feature type="compositionally biased region" description="Basic and acidic residues" evidence="1">
    <location>
        <begin position="405"/>
        <end position="427"/>
    </location>
</feature>
<gene>
    <name evidence="2" type="ORF">HETSPECPRED_001286</name>
</gene>
<feature type="compositionally biased region" description="Low complexity" evidence="1">
    <location>
        <begin position="567"/>
        <end position="581"/>
    </location>
</feature>
<organism evidence="2 3">
    <name type="scientific">Heterodermia speciosa</name>
    <dbReference type="NCBI Taxonomy" id="116794"/>
    <lineage>
        <taxon>Eukaryota</taxon>
        <taxon>Fungi</taxon>
        <taxon>Dikarya</taxon>
        <taxon>Ascomycota</taxon>
        <taxon>Pezizomycotina</taxon>
        <taxon>Lecanoromycetes</taxon>
        <taxon>OSLEUM clade</taxon>
        <taxon>Lecanoromycetidae</taxon>
        <taxon>Caliciales</taxon>
        <taxon>Physciaceae</taxon>
        <taxon>Heterodermia</taxon>
    </lineage>
</organism>
<feature type="compositionally biased region" description="Basic and acidic residues" evidence="1">
    <location>
        <begin position="318"/>
        <end position="337"/>
    </location>
</feature>
<feature type="compositionally biased region" description="Basic and acidic residues" evidence="1">
    <location>
        <begin position="364"/>
        <end position="380"/>
    </location>
</feature>
<reference evidence="2" key="1">
    <citation type="submission" date="2021-03" db="EMBL/GenBank/DDBJ databases">
        <authorList>
            <person name="Tagirdzhanova G."/>
        </authorList>
    </citation>
    <scope>NUCLEOTIDE SEQUENCE</scope>
</reference>
<keyword evidence="3" id="KW-1185">Reference proteome</keyword>
<comment type="caution">
    <text evidence="2">The sequence shown here is derived from an EMBL/GenBank/DDBJ whole genome shotgun (WGS) entry which is preliminary data.</text>
</comment>
<feature type="compositionally biased region" description="Basic and acidic residues" evidence="1">
    <location>
        <begin position="449"/>
        <end position="474"/>
    </location>
</feature>
<evidence type="ECO:0000256" key="1">
    <source>
        <dbReference type="SAM" id="MobiDB-lite"/>
    </source>
</evidence>
<evidence type="ECO:0000313" key="3">
    <source>
        <dbReference type="Proteomes" id="UP000664521"/>
    </source>
</evidence>
<feature type="compositionally biased region" description="Basic and acidic residues" evidence="1">
    <location>
        <begin position="642"/>
        <end position="665"/>
    </location>
</feature>
<feature type="region of interest" description="Disordered" evidence="1">
    <location>
        <begin position="641"/>
        <end position="665"/>
    </location>
</feature>
<feature type="region of interest" description="Disordered" evidence="1">
    <location>
        <begin position="1"/>
        <end position="65"/>
    </location>
</feature>
<name>A0A8H3EWD3_9LECA</name>
<dbReference type="EMBL" id="CAJPDS010000012">
    <property type="protein sequence ID" value="CAF9912993.1"/>
    <property type="molecule type" value="Genomic_DNA"/>
</dbReference>
<feature type="compositionally biased region" description="Pro residues" evidence="1">
    <location>
        <begin position="522"/>
        <end position="535"/>
    </location>
</feature>
<evidence type="ECO:0000313" key="2">
    <source>
        <dbReference type="EMBL" id="CAF9912993.1"/>
    </source>
</evidence>
<proteinExistence type="predicted"/>
<feature type="compositionally biased region" description="Polar residues" evidence="1">
    <location>
        <begin position="1"/>
        <end position="27"/>
    </location>
</feature>
<sequence length="679" mass="73279">MDSTINHQNHGRSTSPINAIPTSNAHPSDSDDASRDSRLRPAIEDGEIIPGLEANEVIENDNSPKAIIPSDLHEMAEPTSSLMDAQPDSADEDWDRIIPALIPQPLKIENQTDQEQGQHLNNMPTNLTDAAQAFEPASHPARNAFSDTDLETAENLTNDPADMASETQPLQDLSTAQLGATQGTSSQDEDPIPDISDVTNAVPQNLQTIAQKPLQLRGLQEELFPRFVSEQAGLVDGSMSWEKVDHSEQASTIEDADKVDSVEAIDGEDTSLGIPTDDEALVAGLARLQIDTSGSDAVTPETDVNPITTKEESSDDPMNEHDGTVQDGCKEYHRPFTNEDTPSETFVVGEEIDEEELLPQPQAEHVEAIAEAKNDNKEYHQSPADKSSSSNSPQDEAEVDAEESLPQHHSEHMRVIAGAKDDNKEYHQYAADNDLFSNSSYDEGEIDAEESHPQRHTEHTEAIAVTKDDSKESHQSPADNNLSLDTPTSEAEPDAAEPLPQHHPIDTEALPAATAADSEDPPQSPPNNPNPAPTPEPDRDEEDASQSSLGVNTSDPESTTSHQPSDIPITTGTTNPIATTPEETGDQAEVLEPPPGNTDRSAPTSEIPHDLSQGTDTATQAPETTTAIGAVITTETSLIYEAGKDTDPETEKSADAEPGTKGRKTGWMERFRRLRFFAG</sequence>
<dbReference type="AlphaFoldDB" id="A0A8H3EWD3"/>
<feature type="compositionally biased region" description="Low complexity" evidence="1">
    <location>
        <begin position="615"/>
        <end position="625"/>
    </location>
</feature>
<feature type="compositionally biased region" description="Polar residues" evidence="1">
    <location>
        <begin position="475"/>
        <end position="489"/>
    </location>
</feature>
<protein>
    <submittedName>
        <fullName evidence="2">Uncharacterized protein</fullName>
    </submittedName>
</protein>
<feature type="compositionally biased region" description="Basic and acidic residues" evidence="1">
    <location>
        <begin position="28"/>
        <end position="43"/>
    </location>
</feature>
<feature type="compositionally biased region" description="Polar residues" evidence="1">
    <location>
        <begin position="545"/>
        <end position="564"/>
    </location>
</feature>